<keyword evidence="3" id="KW-0862">Zinc</keyword>
<protein>
    <submittedName>
        <fullName evidence="11">Fungal-specific transcription factor domain-containing protein</fullName>
    </submittedName>
</protein>
<dbReference type="Gene3D" id="4.10.240.10">
    <property type="entry name" value="Zn(2)-C6 fungal-type DNA-binding domain"/>
    <property type="match status" value="1"/>
</dbReference>
<dbReference type="AlphaFoldDB" id="A0A9W9GAR2"/>
<dbReference type="Proteomes" id="UP001141434">
    <property type="component" value="Unassembled WGS sequence"/>
</dbReference>
<name>A0A9W9GAR2_9EURO</name>
<evidence type="ECO:0000313" key="12">
    <source>
        <dbReference type="Proteomes" id="UP001141434"/>
    </source>
</evidence>
<feature type="region of interest" description="Disordered" evidence="9">
    <location>
        <begin position="99"/>
        <end position="137"/>
    </location>
</feature>
<feature type="domain" description="Zn(2)-C6 fungal-type" evidence="10">
    <location>
        <begin position="15"/>
        <end position="45"/>
    </location>
</feature>
<dbReference type="GO" id="GO:0000981">
    <property type="term" value="F:DNA-binding transcription factor activity, RNA polymerase II-specific"/>
    <property type="evidence" value="ECO:0007669"/>
    <property type="project" value="InterPro"/>
</dbReference>
<dbReference type="InterPro" id="IPR036864">
    <property type="entry name" value="Zn2-C6_fun-type_DNA-bd_sf"/>
</dbReference>
<dbReference type="GeneID" id="81390777"/>
<dbReference type="OrthoDB" id="4161332at2759"/>
<evidence type="ECO:0000313" key="11">
    <source>
        <dbReference type="EMBL" id="KAJ5115268.1"/>
    </source>
</evidence>
<feature type="compositionally biased region" description="Polar residues" evidence="9">
    <location>
        <begin position="104"/>
        <end position="115"/>
    </location>
</feature>
<gene>
    <name evidence="11" type="ORF">NUU61_001027</name>
</gene>
<sequence length="154" mass="17733">MDAGKNQTPRRYGFACLMCWRRNIRCDGKKPNCANCIKAKEICSYKESPGYNAHLVQQLHQFKKRVDDLESHLRDLAHLGHEDRDRRLAEIIRDFNKLDMDGTSPDQMTELSQSYDTDKDTASEDLQPTDFSVGEHGMVSPIPISSVSSRRKWM</sequence>
<evidence type="ECO:0000256" key="9">
    <source>
        <dbReference type="SAM" id="MobiDB-lite"/>
    </source>
</evidence>
<dbReference type="GO" id="GO:0045944">
    <property type="term" value="P:positive regulation of transcription by RNA polymerase II"/>
    <property type="evidence" value="ECO:0007669"/>
    <property type="project" value="TreeGrafter"/>
</dbReference>
<keyword evidence="6" id="KW-0804">Transcription</keyword>
<dbReference type="RefSeq" id="XP_056516459.1">
    <property type="nucleotide sequence ID" value="XM_056651609.1"/>
</dbReference>
<dbReference type="InterPro" id="IPR052202">
    <property type="entry name" value="Yeast_MetPath_Reg"/>
</dbReference>
<keyword evidence="2" id="KW-0479">Metal-binding</keyword>
<evidence type="ECO:0000256" key="1">
    <source>
        <dbReference type="ARBA" id="ARBA00004123"/>
    </source>
</evidence>
<evidence type="ECO:0000256" key="2">
    <source>
        <dbReference type="ARBA" id="ARBA00022723"/>
    </source>
</evidence>
<dbReference type="InterPro" id="IPR001138">
    <property type="entry name" value="Zn2Cys6_DnaBD"/>
</dbReference>
<keyword evidence="4" id="KW-0805">Transcription regulation</keyword>
<evidence type="ECO:0000256" key="5">
    <source>
        <dbReference type="ARBA" id="ARBA00023125"/>
    </source>
</evidence>
<dbReference type="GO" id="GO:0043565">
    <property type="term" value="F:sequence-specific DNA binding"/>
    <property type="evidence" value="ECO:0007669"/>
    <property type="project" value="TreeGrafter"/>
</dbReference>
<evidence type="ECO:0000256" key="7">
    <source>
        <dbReference type="ARBA" id="ARBA00023242"/>
    </source>
</evidence>
<evidence type="ECO:0000256" key="4">
    <source>
        <dbReference type="ARBA" id="ARBA00023015"/>
    </source>
</evidence>
<dbReference type="GO" id="GO:0008270">
    <property type="term" value="F:zinc ion binding"/>
    <property type="evidence" value="ECO:0007669"/>
    <property type="project" value="InterPro"/>
</dbReference>
<accession>A0A9W9GAR2</accession>
<evidence type="ECO:0000256" key="6">
    <source>
        <dbReference type="ARBA" id="ARBA00023163"/>
    </source>
</evidence>
<reference evidence="11" key="2">
    <citation type="journal article" date="2023" name="IMA Fungus">
        <title>Comparative genomic study of the Penicillium genus elucidates a diverse pangenome and 15 lateral gene transfer events.</title>
        <authorList>
            <person name="Petersen C."/>
            <person name="Sorensen T."/>
            <person name="Nielsen M.R."/>
            <person name="Sondergaard T.E."/>
            <person name="Sorensen J.L."/>
            <person name="Fitzpatrick D.A."/>
            <person name="Frisvad J.C."/>
            <person name="Nielsen K.L."/>
        </authorList>
    </citation>
    <scope>NUCLEOTIDE SEQUENCE</scope>
    <source>
        <strain evidence="11">IBT 34128</strain>
    </source>
</reference>
<dbReference type="CDD" id="cd00067">
    <property type="entry name" value="GAL4"/>
    <property type="match status" value="1"/>
</dbReference>
<dbReference type="PANTHER" id="PTHR47782">
    <property type="entry name" value="ZN(II)2CYS6 TRANSCRIPTION FACTOR (EUROFUNG)-RELATED"/>
    <property type="match status" value="1"/>
</dbReference>
<dbReference type="PANTHER" id="PTHR47782:SF12">
    <property type="entry name" value="ZN(II)2CYS6 TRANSCRIPTION FACTOR (EUROFUNG)"/>
    <property type="match status" value="1"/>
</dbReference>
<proteinExistence type="predicted"/>
<keyword evidence="7" id="KW-0539">Nucleus</keyword>
<keyword evidence="8" id="KW-0175">Coiled coil</keyword>
<reference evidence="11" key="1">
    <citation type="submission" date="2022-11" db="EMBL/GenBank/DDBJ databases">
        <authorList>
            <person name="Petersen C."/>
        </authorList>
    </citation>
    <scope>NUCLEOTIDE SEQUENCE</scope>
    <source>
        <strain evidence="11">IBT 34128</strain>
    </source>
</reference>
<keyword evidence="12" id="KW-1185">Reference proteome</keyword>
<comment type="caution">
    <text evidence="11">The sequence shown here is derived from an EMBL/GenBank/DDBJ whole genome shotgun (WGS) entry which is preliminary data.</text>
</comment>
<keyword evidence="5" id="KW-0238">DNA-binding</keyword>
<dbReference type="GO" id="GO:0005634">
    <property type="term" value="C:nucleus"/>
    <property type="evidence" value="ECO:0007669"/>
    <property type="project" value="UniProtKB-SubCell"/>
</dbReference>
<dbReference type="SUPFAM" id="SSF57701">
    <property type="entry name" value="Zn2/Cys6 DNA-binding domain"/>
    <property type="match status" value="1"/>
</dbReference>
<feature type="coiled-coil region" evidence="8">
    <location>
        <begin position="52"/>
        <end position="79"/>
    </location>
</feature>
<organism evidence="11 12">
    <name type="scientific">Penicillium alfredii</name>
    <dbReference type="NCBI Taxonomy" id="1506179"/>
    <lineage>
        <taxon>Eukaryota</taxon>
        <taxon>Fungi</taxon>
        <taxon>Dikarya</taxon>
        <taxon>Ascomycota</taxon>
        <taxon>Pezizomycotina</taxon>
        <taxon>Eurotiomycetes</taxon>
        <taxon>Eurotiomycetidae</taxon>
        <taxon>Eurotiales</taxon>
        <taxon>Aspergillaceae</taxon>
        <taxon>Penicillium</taxon>
    </lineage>
</organism>
<dbReference type="PROSITE" id="PS50048">
    <property type="entry name" value="ZN2_CY6_FUNGAL_2"/>
    <property type="match status" value="1"/>
</dbReference>
<dbReference type="SMART" id="SM00066">
    <property type="entry name" value="GAL4"/>
    <property type="match status" value="1"/>
</dbReference>
<evidence type="ECO:0000256" key="8">
    <source>
        <dbReference type="SAM" id="Coils"/>
    </source>
</evidence>
<evidence type="ECO:0000256" key="3">
    <source>
        <dbReference type="ARBA" id="ARBA00022833"/>
    </source>
</evidence>
<comment type="subcellular location">
    <subcellularLocation>
        <location evidence="1">Nucleus</location>
    </subcellularLocation>
</comment>
<evidence type="ECO:0000259" key="10">
    <source>
        <dbReference type="PROSITE" id="PS50048"/>
    </source>
</evidence>
<dbReference type="EMBL" id="JAPMSZ010000001">
    <property type="protein sequence ID" value="KAJ5115268.1"/>
    <property type="molecule type" value="Genomic_DNA"/>
</dbReference>
<dbReference type="Pfam" id="PF00172">
    <property type="entry name" value="Zn_clus"/>
    <property type="match status" value="1"/>
</dbReference>